<name>W5M9R8_LEPOC</name>
<dbReference type="PROSITE" id="PS51207">
    <property type="entry name" value="PXA"/>
    <property type="match status" value="1"/>
</dbReference>
<dbReference type="Pfam" id="PF00787">
    <property type="entry name" value="PX"/>
    <property type="match status" value="1"/>
</dbReference>
<dbReference type="Bgee" id="ENSLOCG00000004283">
    <property type="expression patterns" value="Expressed in ovary and 13 other cell types or tissues"/>
</dbReference>
<feature type="domain" description="PX" evidence="4">
    <location>
        <begin position="590"/>
        <end position="720"/>
    </location>
</feature>
<reference evidence="6" key="3">
    <citation type="submission" date="2025-09" db="UniProtKB">
        <authorList>
            <consortium name="Ensembl"/>
        </authorList>
    </citation>
    <scope>IDENTIFICATION</scope>
</reference>
<feature type="region of interest" description="Disordered" evidence="2">
    <location>
        <begin position="315"/>
        <end position="339"/>
    </location>
</feature>
<dbReference type="GeneTree" id="ENSGT00950000182856"/>
<feature type="compositionally biased region" description="Basic and acidic residues" evidence="2">
    <location>
        <begin position="843"/>
        <end position="863"/>
    </location>
</feature>
<dbReference type="eggNOG" id="ENOG502QQBH">
    <property type="taxonomic scope" value="Eukaryota"/>
</dbReference>
<feature type="domain" description="PXA" evidence="5">
    <location>
        <begin position="128"/>
        <end position="311"/>
    </location>
</feature>
<dbReference type="PROSITE" id="PS50195">
    <property type="entry name" value="PX"/>
    <property type="match status" value="1"/>
</dbReference>
<keyword evidence="3" id="KW-1133">Transmembrane helix</keyword>
<dbReference type="STRING" id="7918.ENSLOCP00000005127"/>
<dbReference type="FunCoup" id="W5M9R8">
    <property type="interactions" value="660"/>
</dbReference>
<reference evidence="6" key="2">
    <citation type="submission" date="2025-08" db="UniProtKB">
        <authorList>
            <consortium name="Ensembl"/>
        </authorList>
    </citation>
    <scope>IDENTIFICATION</scope>
</reference>
<keyword evidence="3" id="KW-0812">Transmembrane</keyword>
<dbReference type="AlphaFoldDB" id="W5M9R8"/>
<evidence type="ECO:0000313" key="6">
    <source>
        <dbReference type="Ensembl" id="ENSLOCP00000005127.1"/>
    </source>
</evidence>
<dbReference type="EMBL" id="AHAT01018532">
    <property type="status" value="NOT_ANNOTATED_CDS"/>
    <property type="molecule type" value="Genomic_DNA"/>
</dbReference>
<dbReference type="SMART" id="SM00312">
    <property type="entry name" value="PX"/>
    <property type="match status" value="1"/>
</dbReference>
<protein>
    <submittedName>
        <fullName evidence="6">Sorting nexin 19b</fullName>
    </submittedName>
</protein>
<evidence type="ECO:0000256" key="2">
    <source>
        <dbReference type="SAM" id="MobiDB-lite"/>
    </source>
</evidence>
<dbReference type="GO" id="GO:0035091">
    <property type="term" value="F:phosphatidylinositol binding"/>
    <property type="evidence" value="ECO:0000318"/>
    <property type="project" value="GO_Central"/>
</dbReference>
<dbReference type="InterPro" id="IPR037909">
    <property type="entry name" value="SNX19_PX"/>
</dbReference>
<feature type="region of interest" description="Disordered" evidence="2">
    <location>
        <begin position="828"/>
        <end position="868"/>
    </location>
</feature>
<accession>W5M9R8</accession>
<dbReference type="Pfam" id="PF02194">
    <property type="entry name" value="PXA"/>
    <property type="match status" value="1"/>
</dbReference>
<keyword evidence="3" id="KW-0472">Membrane</keyword>
<dbReference type="InterPro" id="IPR001683">
    <property type="entry name" value="PX_dom"/>
</dbReference>
<reference evidence="7" key="1">
    <citation type="submission" date="2011-12" db="EMBL/GenBank/DDBJ databases">
        <title>The Draft Genome of Lepisosteus oculatus.</title>
        <authorList>
            <consortium name="The Broad Institute Genome Assembly &amp; Analysis Group"/>
            <consortium name="Computational R&amp;D Group"/>
            <consortium name="and Sequencing Platform"/>
            <person name="Di Palma F."/>
            <person name="Alfoldi J."/>
            <person name="Johnson J."/>
            <person name="Berlin A."/>
            <person name="Gnerre S."/>
            <person name="Jaffe D."/>
            <person name="MacCallum I."/>
            <person name="Young S."/>
            <person name="Walker B.J."/>
            <person name="Lander E.S."/>
            <person name="Lindblad-Toh K."/>
        </authorList>
    </citation>
    <scope>NUCLEOTIDE SEQUENCE [LARGE SCALE GENOMIC DNA]</scope>
</reference>
<evidence type="ECO:0000259" key="4">
    <source>
        <dbReference type="PROSITE" id="PS50195"/>
    </source>
</evidence>
<dbReference type="OMA" id="CGQHLQS"/>
<dbReference type="InterPro" id="IPR013937">
    <property type="entry name" value="Sorting_nexin_C"/>
</dbReference>
<dbReference type="SUPFAM" id="SSF64268">
    <property type="entry name" value="PX domain"/>
    <property type="match status" value="1"/>
</dbReference>
<dbReference type="PANTHER" id="PTHR22775">
    <property type="entry name" value="SORTING NEXIN"/>
    <property type="match status" value="1"/>
</dbReference>
<dbReference type="InterPro" id="IPR036871">
    <property type="entry name" value="PX_dom_sf"/>
</dbReference>
<evidence type="ECO:0000256" key="1">
    <source>
        <dbReference type="ARBA" id="ARBA00010883"/>
    </source>
</evidence>
<evidence type="ECO:0000256" key="3">
    <source>
        <dbReference type="SAM" id="Phobius"/>
    </source>
</evidence>
<dbReference type="HOGENOM" id="CLU_012033_0_0_1"/>
<dbReference type="PANTHER" id="PTHR22775:SF31">
    <property type="entry name" value="SORTING NEXIN-19"/>
    <property type="match status" value="1"/>
</dbReference>
<dbReference type="InterPro" id="IPR003114">
    <property type="entry name" value="Phox_assoc"/>
</dbReference>
<feature type="region of interest" description="Disordered" evidence="2">
    <location>
        <begin position="749"/>
        <end position="781"/>
    </location>
</feature>
<feature type="transmembrane region" description="Helical" evidence="3">
    <location>
        <begin position="65"/>
        <end position="98"/>
    </location>
</feature>
<evidence type="ECO:0000313" key="7">
    <source>
        <dbReference type="Proteomes" id="UP000018468"/>
    </source>
</evidence>
<dbReference type="Gene3D" id="3.30.1520.10">
    <property type="entry name" value="Phox-like domain"/>
    <property type="match status" value="1"/>
</dbReference>
<organism evidence="6 7">
    <name type="scientific">Lepisosteus oculatus</name>
    <name type="common">Spotted gar</name>
    <dbReference type="NCBI Taxonomy" id="7918"/>
    <lineage>
        <taxon>Eukaryota</taxon>
        <taxon>Metazoa</taxon>
        <taxon>Chordata</taxon>
        <taxon>Craniata</taxon>
        <taxon>Vertebrata</taxon>
        <taxon>Euteleostomi</taxon>
        <taxon>Actinopterygii</taxon>
        <taxon>Neopterygii</taxon>
        <taxon>Holostei</taxon>
        <taxon>Semionotiformes</taxon>
        <taxon>Lepisosteidae</taxon>
        <taxon>Lepisosteus</taxon>
    </lineage>
</organism>
<comment type="similarity">
    <text evidence="1">Belongs to the sorting nexin family.</text>
</comment>
<dbReference type="Proteomes" id="UP000018468">
    <property type="component" value="Linkage group LG26"/>
</dbReference>
<feature type="compositionally biased region" description="Basic and acidic residues" evidence="2">
    <location>
        <begin position="766"/>
        <end position="776"/>
    </location>
</feature>
<dbReference type="InParanoid" id="W5M9R8"/>
<dbReference type="CDD" id="cd06893">
    <property type="entry name" value="PX_SNX19"/>
    <property type="match status" value="1"/>
</dbReference>
<keyword evidence="7" id="KW-1185">Reference proteome</keyword>
<proteinExistence type="inferred from homology"/>
<dbReference type="Ensembl" id="ENSLOCT00000005135.1">
    <property type="protein sequence ID" value="ENSLOCP00000005127.1"/>
    <property type="gene ID" value="ENSLOCG00000004283.1"/>
</dbReference>
<dbReference type="SMART" id="SM00313">
    <property type="entry name" value="PXA"/>
    <property type="match status" value="1"/>
</dbReference>
<evidence type="ECO:0000259" key="5">
    <source>
        <dbReference type="PROSITE" id="PS51207"/>
    </source>
</evidence>
<dbReference type="Pfam" id="PF08628">
    <property type="entry name" value="Nexin_C"/>
    <property type="match status" value="1"/>
</dbReference>
<sequence length="1044" mass="117902">FDLFHPLKLLYVSPGFRFEANCLIDGNIKFNSYLFAFKTSSTANELFEISWMPSELMGQKKLLGFGVLLAWLLLFHLLVNVWLLCIFTSLLVVLGGWLGSQAILHMKSVVHLERFVTLEKMPHSPEAEALLDKEIHDTVRKIIRDFVSSWYRTVSREPEFEIEVQNAMLSMAMELKKRARRVDRKALAQRALQLCDSHLQSYMRAKEIIGEPEKQPEGDNRYPEGSLWKLYCKGSDPHPALRSSAVEVNYARAMVDLLLHVLVPPPHLETRTGRYVVGELITCNVLLPLITKMSDPDWLNVMIMNIFTKAGTPAPEERDLLAPSPTLPPAPQQPDEQRRNLEIPSSLPLKVQLETPSISEAPTPEINAFHIIEESDFSSFQDIEEEDSKHDGTVNPFSTIKTGGCTEMDYLSPEPFNPFYCEDSDLESPLSDFRKSSVESLDLIGADETMSDRPRDCVTPIETSSMLDPEEEFQSDRGLGEATSQKVLVPDGLTLKTVIDPVVPIVEPKEERPTSFVGLGNVIFQEPGKHSSSQEKESLISELAGTANPHELSVAVPVQTSSPVMGVVSLAPFSFEPLSSPDGPVIIQNLRITGTITAKEHRGTGSHPYTLYTVKYETAVDMENPGSLQPVAYHMVNRRYSEFLNLQTRLEEKPELRKLIKNVKGPKKLFPDLPFGNMDSDKVEARKSLLESFLKQLCAIPEAANSEEMQEFLALNTDARIAFVKKPFIVSRIDKIVVNAIVDTLKTAFPRSEPQSPTEDMGESEPDGKAQSDSKKTNARSRLRFSSKIAPVLSVSDMQPKVLYSFDDRSTVFNGFSLTDLEDFIQEQERGLSQPSEQEDDVKEERDKEEDSSTEAREEDLHSAVKPSSADEMALADVALNIVCLLMKDEWSWLCSDNIQKTIRQFFGTLIDRWLDVHFTNFTCTQYWVIYLRLLQEAIWPGGCLPVRPRPVRTAEQKEEAKKESLQCLMSLLPALLSYMLGSEKYKLSWKVVLESLQDPYINRHLVYCVWDLLLEFLVPEASDQDFQKCLLSHLSRNMDKSAV</sequence>